<accession>A0A448WJU4</accession>
<proteinExistence type="predicted"/>
<dbReference type="Proteomes" id="UP000784294">
    <property type="component" value="Unassembled WGS sequence"/>
</dbReference>
<dbReference type="AlphaFoldDB" id="A0A448WJU4"/>
<gene>
    <name evidence="1" type="ORF">PXEA_LOCUS6875</name>
</gene>
<dbReference type="EMBL" id="CAAALY010017771">
    <property type="protein sequence ID" value="VEL13435.1"/>
    <property type="molecule type" value="Genomic_DNA"/>
</dbReference>
<keyword evidence="2" id="KW-1185">Reference proteome</keyword>
<evidence type="ECO:0000313" key="1">
    <source>
        <dbReference type="EMBL" id="VEL13435.1"/>
    </source>
</evidence>
<comment type="caution">
    <text evidence="1">The sequence shown here is derived from an EMBL/GenBank/DDBJ whole genome shotgun (WGS) entry which is preliminary data.</text>
</comment>
<organism evidence="1 2">
    <name type="scientific">Protopolystoma xenopodis</name>
    <dbReference type="NCBI Taxonomy" id="117903"/>
    <lineage>
        <taxon>Eukaryota</taxon>
        <taxon>Metazoa</taxon>
        <taxon>Spiralia</taxon>
        <taxon>Lophotrochozoa</taxon>
        <taxon>Platyhelminthes</taxon>
        <taxon>Monogenea</taxon>
        <taxon>Polyopisthocotylea</taxon>
        <taxon>Polystomatidea</taxon>
        <taxon>Polystomatidae</taxon>
        <taxon>Protopolystoma</taxon>
    </lineage>
</organism>
<protein>
    <submittedName>
        <fullName evidence="1">Uncharacterized protein</fullName>
    </submittedName>
</protein>
<evidence type="ECO:0000313" key="2">
    <source>
        <dbReference type="Proteomes" id="UP000784294"/>
    </source>
</evidence>
<reference evidence="1" key="1">
    <citation type="submission" date="2018-11" db="EMBL/GenBank/DDBJ databases">
        <authorList>
            <consortium name="Pathogen Informatics"/>
        </authorList>
    </citation>
    <scope>NUCLEOTIDE SEQUENCE</scope>
</reference>
<name>A0A448WJU4_9PLAT</name>
<sequence>MLLFAALDEDMYGSDWLGEHRLPLANLVPNCLTDHCIALGARKPGNAKKYVSLGNQSGLLSLNEAGLKRQHHIDIHVKLRPVNEGSELLFSFCIRFTSSQLFTDNFDEGTQQNRLM</sequence>